<dbReference type="Proteomes" id="UP001295469">
    <property type="component" value="Chromosome C02"/>
</dbReference>
<name>A0A816KE73_BRANA</name>
<protein>
    <submittedName>
        <fullName evidence="1">(rape) hypothetical protein</fullName>
    </submittedName>
</protein>
<proteinExistence type="predicted"/>
<gene>
    <name evidence="1" type="ORF">DARMORV10_C02P43420.1</name>
</gene>
<evidence type="ECO:0000313" key="1">
    <source>
        <dbReference type="EMBL" id="CAF1918440.1"/>
    </source>
</evidence>
<sequence length="51" mass="5928">MSRDYVRGRGLRDVWASDATMLMRAGVQRPLVTAIRLFLQQCLPLKLFHHC</sequence>
<reference evidence="1" key="1">
    <citation type="submission" date="2021-01" db="EMBL/GenBank/DDBJ databases">
        <authorList>
            <consortium name="Genoscope - CEA"/>
            <person name="William W."/>
        </authorList>
    </citation>
    <scope>NUCLEOTIDE SEQUENCE</scope>
</reference>
<organism evidence="1">
    <name type="scientific">Brassica napus</name>
    <name type="common">Rape</name>
    <dbReference type="NCBI Taxonomy" id="3708"/>
    <lineage>
        <taxon>Eukaryota</taxon>
        <taxon>Viridiplantae</taxon>
        <taxon>Streptophyta</taxon>
        <taxon>Embryophyta</taxon>
        <taxon>Tracheophyta</taxon>
        <taxon>Spermatophyta</taxon>
        <taxon>Magnoliopsida</taxon>
        <taxon>eudicotyledons</taxon>
        <taxon>Gunneridae</taxon>
        <taxon>Pentapetalae</taxon>
        <taxon>rosids</taxon>
        <taxon>malvids</taxon>
        <taxon>Brassicales</taxon>
        <taxon>Brassicaceae</taxon>
        <taxon>Brassiceae</taxon>
        <taxon>Brassica</taxon>
    </lineage>
</organism>
<dbReference type="EMBL" id="HG994366">
    <property type="protein sequence ID" value="CAF1918440.1"/>
    <property type="molecule type" value="Genomic_DNA"/>
</dbReference>
<accession>A0A816KE73</accession>
<dbReference type="AlphaFoldDB" id="A0A816KE73"/>